<dbReference type="OrthoDB" id="2540228at2759"/>
<keyword evidence="3" id="KW-1185">Reference proteome</keyword>
<evidence type="ECO:0000313" key="3">
    <source>
        <dbReference type="Proteomes" id="UP000017200"/>
    </source>
</evidence>
<name>U5HJV4_USTV1</name>
<organism evidence="1">
    <name type="scientific">Microbotryum lychnidis-dioicae (strain p1A1 Lamole / MvSl-1064)</name>
    <name type="common">Anther smut fungus</name>
    <dbReference type="NCBI Taxonomy" id="683840"/>
    <lineage>
        <taxon>Eukaryota</taxon>
        <taxon>Fungi</taxon>
        <taxon>Dikarya</taxon>
        <taxon>Basidiomycota</taxon>
        <taxon>Pucciniomycotina</taxon>
        <taxon>Microbotryomycetes</taxon>
        <taxon>Microbotryales</taxon>
        <taxon>Microbotryaceae</taxon>
        <taxon>Microbotryum</taxon>
    </lineage>
</organism>
<dbReference type="Proteomes" id="UP000017200">
    <property type="component" value="Unassembled WGS sequence"/>
</dbReference>
<protein>
    <submittedName>
        <fullName evidence="1 2">Uncharacterized protein</fullName>
    </submittedName>
</protein>
<reference evidence="2" key="4">
    <citation type="submission" date="2015-06" db="UniProtKB">
        <authorList>
            <consortium name="EnsemblFungi"/>
        </authorList>
    </citation>
    <scope>IDENTIFICATION</scope>
</reference>
<dbReference type="HOGENOM" id="CLU_2711841_0_0_1"/>
<evidence type="ECO:0000313" key="2">
    <source>
        <dbReference type="EnsemblFungi" id="MVLG_07280T0"/>
    </source>
</evidence>
<gene>
    <name evidence="1" type="ORF">MVLG_07280</name>
</gene>
<accession>U5HJV4</accession>
<dbReference type="EnsemblFungi" id="MVLG_07280T0">
    <property type="protein sequence ID" value="MVLG_07280T0"/>
    <property type="gene ID" value="MVLG_07280"/>
</dbReference>
<reference evidence="1" key="2">
    <citation type="submission" date="2010-11" db="EMBL/GenBank/DDBJ databases">
        <authorList>
            <consortium name="The Broad Institute Genome Sequencing Platform"/>
            <person name="Earl A."/>
            <person name="Ward D."/>
            <person name="Feldgarden M."/>
            <person name="Gevers D."/>
            <person name="Butler R."/>
            <person name="Young S.K."/>
            <person name="Zeng Q."/>
            <person name="Gargeya S."/>
            <person name="Fitzgerald M."/>
            <person name="Haas B."/>
            <person name="Abouelleil A."/>
            <person name="Alvarado L."/>
            <person name="Arachchi H.M."/>
            <person name="Berlin A."/>
            <person name="Brown A."/>
            <person name="Chapman S.B."/>
            <person name="Chen Z."/>
            <person name="Dunbar C."/>
            <person name="Freedman E."/>
            <person name="Gearin G."/>
            <person name="Gellesch M."/>
            <person name="Goldberg J."/>
            <person name="Griggs A."/>
            <person name="Gujja S."/>
            <person name="Heilman E."/>
            <person name="Heiman D."/>
            <person name="Howarth C."/>
            <person name="Larson L."/>
            <person name="Lui A."/>
            <person name="MacDonald P.J.P."/>
            <person name="Mehta T."/>
            <person name="Montmayeur A."/>
            <person name="Murphy C."/>
            <person name="Neiman D."/>
            <person name="Pearson M."/>
            <person name="Priest M."/>
            <person name="Roberts A."/>
            <person name="Saif S."/>
            <person name="Shea T."/>
            <person name="Shenoy N."/>
            <person name="Sisk P."/>
            <person name="Stolte C."/>
            <person name="Sykes S."/>
            <person name="White J."/>
            <person name="Yandava C."/>
            <person name="Wortman J."/>
            <person name="Nusbaum C."/>
            <person name="Birren B."/>
        </authorList>
    </citation>
    <scope>NUCLEOTIDE SEQUENCE</scope>
    <source>
        <strain evidence="1">P1A1 Lamole</strain>
    </source>
</reference>
<evidence type="ECO:0000313" key="1">
    <source>
        <dbReference type="EMBL" id="KDE02147.1"/>
    </source>
</evidence>
<dbReference type="EMBL" id="AEIJ01001406">
    <property type="status" value="NOT_ANNOTATED_CDS"/>
    <property type="molecule type" value="Genomic_DNA"/>
</dbReference>
<dbReference type="AlphaFoldDB" id="U5HJV4"/>
<proteinExistence type="predicted"/>
<reference evidence="1 3" key="3">
    <citation type="journal article" date="2015" name="BMC Genomics">
        <title>Sex and parasites: genomic and transcriptomic analysis of Microbotryum lychnidis-dioicae, the biotrophic and plant-castrating anther smut fungus.</title>
        <authorList>
            <person name="Perlin M.H."/>
            <person name="Amselem J."/>
            <person name="Fontanillas E."/>
            <person name="Toh S.S."/>
            <person name="Chen Z."/>
            <person name="Goldberg J."/>
            <person name="Duplessis S."/>
            <person name="Henrissat B."/>
            <person name="Young S."/>
            <person name="Zeng Q."/>
            <person name="Aguileta G."/>
            <person name="Petit E."/>
            <person name="Badouin H."/>
            <person name="Andrews J."/>
            <person name="Razeeq D."/>
            <person name="Gabaldon T."/>
            <person name="Quesneville H."/>
            <person name="Giraud T."/>
            <person name="Hood M.E."/>
            <person name="Schultz D.J."/>
            <person name="Cuomo C.A."/>
        </authorList>
    </citation>
    <scope>NUCLEOTIDE SEQUENCE [LARGE SCALE GENOMIC DNA]</scope>
    <source>
        <strain evidence="1">P1A1 Lamole</strain>
        <strain evidence="3">p1A1 Lamole</strain>
    </source>
</reference>
<reference evidence="3" key="1">
    <citation type="submission" date="2010-11" db="EMBL/GenBank/DDBJ databases">
        <title>The genome sequence of Microbotryum violaceum strain p1A1 Lamole.</title>
        <authorList>
            <person name="Cuomo C."/>
            <person name="Perlin M."/>
            <person name="Young S.K."/>
            <person name="Zeng Q."/>
            <person name="Gargeya S."/>
            <person name="Alvarado L."/>
            <person name="Berlin A."/>
            <person name="Chapman S.B."/>
            <person name="Chen Z."/>
            <person name="Freedman E."/>
            <person name="Gellesch M."/>
            <person name="Goldberg J."/>
            <person name="Griggs A."/>
            <person name="Gujja S."/>
            <person name="Heilman E."/>
            <person name="Heiman D."/>
            <person name="Howarth C."/>
            <person name="Mehta T."/>
            <person name="Neiman D."/>
            <person name="Pearson M."/>
            <person name="Roberts A."/>
            <person name="Saif S."/>
            <person name="Shea T."/>
            <person name="Shenoy N."/>
            <person name="Sisk P."/>
            <person name="Stolte C."/>
            <person name="Sykes S."/>
            <person name="White J."/>
            <person name="Yandava C."/>
            <person name="Haas B."/>
            <person name="Nusbaum C."/>
            <person name="Birren B."/>
        </authorList>
    </citation>
    <scope>NUCLEOTIDE SEQUENCE [LARGE SCALE GENOMIC DNA]</scope>
    <source>
        <strain evidence="3">p1A1 Lamole</strain>
    </source>
</reference>
<feature type="non-terminal residue" evidence="1">
    <location>
        <position position="73"/>
    </location>
</feature>
<dbReference type="EMBL" id="GL542175">
    <property type="protein sequence ID" value="KDE02147.1"/>
    <property type="molecule type" value="Genomic_DNA"/>
</dbReference>
<sequence>MAEWLTDFGGQGEPTLAGHVFDMSSEVTVIISAHEADPLIAASTRVGVIGGVRVQGDRTALASKDSDFFMMIG</sequence>
<dbReference type="InParanoid" id="U5HJV4"/>